<protein>
    <recommendedName>
        <fullName evidence="5">Thioesterase domain-containing protein</fullName>
    </recommendedName>
</protein>
<dbReference type="FunCoup" id="A0A0C3HHT4">
    <property type="interactions" value="29"/>
</dbReference>
<dbReference type="CDD" id="cd00586">
    <property type="entry name" value="4HBT"/>
    <property type="match status" value="1"/>
</dbReference>
<comment type="similarity">
    <text evidence="1">Belongs to the lcsJ thioesterase family.</text>
</comment>
<proteinExistence type="inferred from homology"/>
<name>A0A0C3HHT4_OIDMZ</name>
<reference evidence="4" key="2">
    <citation type="submission" date="2015-01" db="EMBL/GenBank/DDBJ databases">
        <title>Evolutionary Origins and Diversification of the Mycorrhizal Mutualists.</title>
        <authorList>
            <consortium name="DOE Joint Genome Institute"/>
            <consortium name="Mycorrhizal Genomics Consortium"/>
            <person name="Kohler A."/>
            <person name="Kuo A."/>
            <person name="Nagy L.G."/>
            <person name="Floudas D."/>
            <person name="Copeland A."/>
            <person name="Barry K.W."/>
            <person name="Cichocki N."/>
            <person name="Veneault-Fourrey C."/>
            <person name="LaButti K."/>
            <person name="Lindquist E.A."/>
            <person name="Lipzen A."/>
            <person name="Lundell T."/>
            <person name="Morin E."/>
            <person name="Murat C."/>
            <person name="Riley R."/>
            <person name="Ohm R."/>
            <person name="Sun H."/>
            <person name="Tunlid A."/>
            <person name="Henrissat B."/>
            <person name="Grigoriev I.V."/>
            <person name="Hibbett D.S."/>
            <person name="Martin F."/>
        </authorList>
    </citation>
    <scope>NUCLEOTIDE SEQUENCE [LARGE SCALE GENOMIC DNA]</scope>
    <source>
        <strain evidence="4">Zn</strain>
    </source>
</reference>
<dbReference type="HOGENOM" id="CLU_040660_0_1_1"/>
<accession>A0A0C3HHT4</accession>
<evidence type="ECO:0000256" key="1">
    <source>
        <dbReference type="ARBA" id="ARBA00038476"/>
    </source>
</evidence>
<sequence length="324" mass="36264">MTTINSILQQVVSTISMWRVIVFLLVLGNVKNLPMVWHLRILNAFRFTLRSQRPKEPVAATHLFQPMITTTHAPLMEMDFNLHKNNSSYFSDIDIARTHLVCTLFSTGIEYMRGGTGAITAECRPGLGLPVGGVSCIFKKELKPYEPYELWTRVLSWDKKWLYIVTHFVKAGVMTPRKYTLYPQQNGKGDKKSKTAARLDDIEESDAVVATALSRCVFKQGRRTISPEVMLQLSGLLPKEAPEIKSTSTSSMLSTSPPRGSNIEKERRRGLEIASTLTPPAQRALENEFTADCEALGRHRDGTGLMGVVSTLAQLANLKREQIL</sequence>
<evidence type="ECO:0000313" key="3">
    <source>
        <dbReference type="EMBL" id="KIN02645.1"/>
    </source>
</evidence>
<evidence type="ECO:0000256" key="2">
    <source>
        <dbReference type="SAM" id="MobiDB-lite"/>
    </source>
</evidence>
<feature type="region of interest" description="Disordered" evidence="2">
    <location>
        <begin position="243"/>
        <end position="266"/>
    </location>
</feature>
<reference evidence="3 4" key="1">
    <citation type="submission" date="2014-04" db="EMBL/GenBank/DDBJ databases">
        <authorList>
            <consortium name="DOE Joint Genome Institute"/>
            <person name="Kuo A."/>
            <person name="Martino E."/>
            <person name="Perotto S."/>
            <person name="Kohler A."/>
            <person name="Nagy L.G."/>
            <person name="Floudas D."/>
            <person name="Copeland A."/>
            <person name="Barry K.W."/>
            <person name="Cichocki N."/>
            <person name="Veneault-Fourrey C."/>
            <person name="LaButti K."/>
            <person name="Lindquist E.A."/>
            <person name="Lipzen A."/>
            <person name="Lundell T."/>
            <person name="Morin E."/>
            <person name="Murat C."/>
            <person name="Sun H."/>
            <person name="Tunlid A."/>
            <person name="Henrissat B."/>
            <person name="Grigoriev I.V."/>
            <person name="Hibbett D.S."/>
            <person name="Martin F."/>
            <person name="Nordberg H.P."/>
            <person name="Cantor M.N."/>
            <person name="Hua S.X."/>
        </authorList>
    </citation>
    <scope>NUCLEOTIDE SEQUENCE [LARGE SCALE GENOMIC DNA]</scope>
    <source>
        <strain evidence="3 4">Zn</strain>
    </source>
</reference>
<dbReference type="InterPro" id="IPR029069">
    <property type="entry name" value="HotDog_dom_sf"/>
</dbReference>
<dbReference type="InterPro" id="IPR051490">
    <property type="entry name" value="THEM6_lcsJ_thioesterase"/>
</dbReference>
<gene>
    <name evidence="3" type="ORF">OIDMADRAFT_118940</name>
</gene>
<dbReference type="InParanoid" id="A0A0C3HHT4"/>
<evidence type="ECO:0008006" key="5">
    <source>
        <dbReference type="Google" id="ProtNLM"/>
    </source>
</evidence>
<dbReference type="Pfam" id="PF13279">
    <property type="entry name" value="4HBT_2"/>
    <property type="match status" value="1"/>
</dbReference>
<dbReference type="SUPFAM" id="SSF54637">
    <property type="entry name" value="Thioesterase/thiol ester dehydrase-isomerase"/>
    <property type="match status" value="1"/>
</dbReference>
<evidence type="ECO:0000313" key="4">
    <source>
        <dbReference type="Proteomes" id="UP000054321"/>
    </source>
</evidence>
<dbReference type="Proteomes" id="UP000054321">
    <property type="component" value="Unassembled WGS sequence"/>
</dbReference>
<keyword evidence="4" id="KW-1185">Reference proteome</keyword>
<dbReference type="EMBL" id="KN832874">
    <property type="protein sequence ID" value="KIN02645.1"/>
    <property type="molecule type" value="Genomic_DNA"/>
</dbReference>
<dbReference type="AlphaFoldDB" id="A0A0C3HHT4"/>
<dbReference type="OrthoDB" id="265761at2759"/>
<dbReference type="Gene3D" id="3.10.129.10">
    <property type="entry name" value="Hotdog Thioesterase"/>
    <property type="match status" value="1"/>
</dbReference>
<dbReference type="PANTHER" id="PTHR12475:SF4">
    <property type="entry name" value="PROTEIN THEM6"/>
    <property type="match status" value="1"/>
</dbReference>
<organism evidence="3 4">
    <name type="scientific">Oidiodendron maius (strain Zn)</name>
    <dbReference type="NCBI Taxonomy" id="913774"/>
    <lineage>
        <taxon>Eukaryota</taxon>
        <taxon>Fungi</taxon>
        <taxon>Dikarya</taxon>
        <taxon>Ascomycota</taxon>
        <taxon>Pezizomycotina</taxon>
        <taxon>Leotiomycetes</taxon>
        <taxon>Leotiomycetes incertae sedis</taxon>
        <taxon>Myxotrichaceae</taxon>
        <taxon>Oidiodendron</taxon>
    </lineage>
</organism>
<feature type="compositionally biased region" description="Low complexity" evidence="2">
    <location>
        <begin position="246"/>
        <end position="256"/>
    </location>
</feature>
<dbReference type="PANTHER" id="PTHR12475">
    <property type="match status" value="1"/>
</dbReference>